<protein>
    <recommendedName>
        <fullName evidence="3 9">DNA repair protein RecN</fullName>
    </recommendedName>
    <alternativeName>
        <fullName evidence="8 9">Recombination protein N</fullName>
    </alternativeName>
</protein>
<dbReference type="InterPro" id="IPR027417">
    <property type="entry name" value="P-loop_NTPase"/>
</dbReference>
<name>A0ABX0SHP0_9ACTN</name>
<keyword evidence="7 9" id="KW-0234">DNA repair</keyword>
<organism evidence="12 13">
    <name type="scientific">Brooklawnia cerclae</name>
    <dbReference type="NCBI Taxonomy" id="349934"/>
    <lineage>
        <taxon>Bacteria</taxon>
        <taxon>Bacillati</taxon>
        <taxon>Actinomycetota</taxon>
        <taxon>Actinomycetes</taxon>
        <taxon>Propionibacteriales</taxon>
        <taxon>Propionibacteriaceae</taxon>
        <taxon>Brooklawnia</taxon>
    </lineage>
</organism>
<keyword evidence="5 9" id="KW-0227">DNA damage</keyword>
<evidence type="ECO:0000256" key="1">
    <source>
        <dbReference type="ARBA" id="ARBA00003618"/>
    </source>
</evidence>
<dbReference type="RefSeq" id="WP_167164995.1">
    <property type="nucleotide sequence ID" value="NZ_BAAAOO010000002.1"/>
</dbReference>
<evidence type="ECO:0000256" key="9">
    <source>
        <dbReference type="PIRNR" id="PIRNR003128"/>
    </source>
</evidence>
<comment type="function">
    <text evidence="1 9">May be involved in recombinational repair of damaged DNA.</text>
</comment>
<dbReference type="EMBL" id="JAAMOZ010000001">
    <property type="protein sequence ID" value="NIH56126.1"/>
    <property type="molecule type" value="Genomic_DNA"/>
</dbReference>
<dbReference type="PANTHER" id="PTHR11059:SF0">
    <property type="entry name" value="DNA REPAIR PROTEIN RECN"/>
    <property type="match status" value="1"/>
</dbReference>
<keyword evidence="4" id="KW-0547">Nucleotide-binding</keyword>
<feature type="coiled-coil region" evidence="10">
    <location>
        <begin position="349"/>
        <end position="376"/>
    </location>
</feature>
<dbReference type="CDD" id="cd03241">
    <property type="entry name" value="ABC_RecN"/>
    <property type="match status" value="1"/>
</dbReference>
<gene>
    <name evidence="12" type="ORF">FB473_000771</name>
</gene>
<dbReference type="InterPro" id="IPR004604">
    <property type="entry name" value="DNA_recomb/repair_RecN"/>
</dbReference>
<feature type="domain" description="RecF/RecN/SMC N-terminal" evidence="11">
    <location>
        <begin position="4"/>
        <end position="516"/>
    </location>
</feature>
<keyword evidence="13" id="KW-1185">Reference proteome</keyword>
<evidence type="ECO:0000256" key="3">
    <source>
        <dbReference type="ARBA" id="ARBA00021315"/>
    </source>
</evidence>
<comment type="caution">
    <text evidence="12">The sequence shown here is derived from an EMBL/GenBank/DDBJ whole genome shotgun (WGS) entry which is preliminary data.</text>
</comment>
<evidence type="ECO:0000256" key="8">
    <source>
        <dbReference type="ARBA" id="ARBA00033408"/>
    </source>
</evidence>
<dbReference type="Pfam" id="PF02463">
    <property type="entry name" value="SMC_N"/>
    <property type="match status" value="1"/>
</dbReference>
<dbReference type="SUPFAM" id="SSF52540">
    <property type="entry name" value="P-loop containing nucleoside triphosphate hydrolases"/>
    <property type="match status" value="2"/>
</dbReference>
<dbReference type="Gene3D" id="3.40.50.300">
    <property type="entry name" value="P-loop containing nucleotide triphosphate hydrolases"/>
    <property type="match status" value="2"/>
</dbReference>
<dbReference type="Proteomes" id="UP000749311">
    <property type="component" value="Unassembled WGS sequence"/>
</dbReference>
<reference evidence="12 13" key="1">
    <citation type="submission" date="2020-02" db="EMBL/GenBank/DDBJ databases">
        <title>Sequencing the genomes of 1000 actinobacteria strains.</title>
        <authorList>
            <person name="Klenk H.-P."/>
        </authorList>
    </citation>
    <scope>NUCLEOTIDE SEQUENCE [LARGE SCALE GENOMIC DNA]</scope>
    <source>
        <strain evidence="12 13">DSM 19609</strain>
    </source>
</reference>
<evidence type="ECO:0000256" key="10">
    <source>
        <dbReference type="SAM" id="Coils"/>
    </source>
</evidence>
<accession>A0ABX0SHP0</accession>
<evidence type="ECO:0000256" key="6">
    <source>
        <dbReference type="ARBA" id="ARBA00022840"/>
    </source>
</evidence>
<evidence type="ECO:0000313" key="13">
    <source>
        <dbReference type="Proteomes" id="UP000749311"/>
    </source>
</evidence>
<dbReference type="InterPro" id="IPR003395">
    <property type="entry name" value="RecF/RecN/SMC_N"/>
</dbReference>
<evidence type="ECO:0000313" key="12">
    <source>
        <dbReference type="EMBL" id="NIH56126.1"/>
    </source>
</evidence>
<evidence type="ECO:0000256" key="4">
    <source>
        <dbReference type="ARBA" id="ARBA00022741"/>
    </source>
</evidence>
<comment type="similarity">
    <text evidence="2 9">Belongs to the RecN family.</text>
</comment>
<evidence type="ECO:0000256" key="2">
    <source>
        <dbReference type="ARBA" id="ARBA00009441"/>
    </source>
</evidence>
<proteinExistence type="inferred from homology"/>
<evidence type="ECO:0000256" key="7">
    <source>
        <dbReference type="ARBA" id="ARBA00023204"/>
    </source>
</evidence>
<evidence type="ECO:0000259" key="11">
    <source>
        <dbReference type="Pfam" id="PF02463"/>
    </source>
</evidence>
<dbReference type="PIRSF" id="PIRSF003128">
    <property type="entry name" value="RecN"/>
    <property type="match status" value="1"/>
</dbReference>
<dbReference type="PANTHER" id="PTHR11059">
    <property type="entry name" value="DNA REPAIR PROTEIN RECN"/>
    <property type="match status" value="1"/>
</dbReference>
<dbReference type="NCBIfam" id="TIGR00634">
    <property type="entry name" value="recN"/>
    <property type="match status" value="1"/>
</dbReference>
<sequence length="567" mass="59451">MLVELRIANLGVIADATLSPSPGMTVVTGETGAGKTMIVTGLGLLLGERADGGIVRRGSSRAVVEGRFTGLDAVTDALDGVGAGLDGDELLVARHVSAQGRSRAFVGGVQAPISHMGAITGELATIHGQSEQLRLGTAERQREVLDRSGGTALANSLTAYREAFARRSALRAEREDIVAHALERAREADLLRFGLDEITHVDPQPGEDEQLATEAARLQAIDDLRMLAERAGHALSGSDEGDPDDPGAVGLAGVARHALDQVAQLDDGARELAGLARSVTGQVNDLAAQVASYLADLDADPLRLEAVTTRRAELASLTRKYGTTIDEVLAWAQEAAARCATLSDSDDRLAHLDAELSRLDGRVAELGQELTDLREQAADRLTRAVQGELAALAMPHARLGFDLRPLPEPGPWGREQIVLLFAANPGAVPAPLAKVASGGELSRVRLALEVVLAAGDPGHVFIFDEVDAGVGGAVAVEVGRRLARLAAHSQVIVVTHLAQVAAFADAHWVVSKSDDGRVTTSDLRCLTDDDREAELARMMGGLADSESGLAHARELLANARDDATPSV</sequence>
<evidence type="ECO:0000256" key="5">
    <source>
        <dbReference type="ARBA" id="ARBA00022763"/>
    </source>
</evidence>
<keyword evidence="10" id="KW-0175">Coiled coil</keyword>
<keyword evidence="6" id="KW-0067">ATP-binding</keyword>